<organism evidence="2 3">
    <name type="scientific">Amphimedon queenslandica</name>
    <name type="common">Sponge</name>
    <dbReference type="NCBI Taxonomy" id="400682"/>
    <lineage>
        <taxon>Eukaryota</taxon>
        <taxon>Metazoa</taxon>
        <taxon>Porifera</taxon>
        <taxon>Demospongiae</taxon>
        <taxon>Heteroscleromorpha</taxon>
        <taxon>Haplosclerida</taxon>
        <taxon>Niphatidae</taxon>
        <taxon>Amphimedon</taxon>
    </lineage>
</organism>
<name>A0AAN0ILZ6_AMPQE</name>
<reference evidence="3" key="1">
    <citation type="journal article" date="2010" name="Nature">
        <title>The Amphimedon queenslandica genome and the evolution of animal complexity.</title>
        <authorList>
            <person name="Srivastava M."/>
            <person name="Simakov O."/>
            <person name="Chapman J."/>
            <person name="Fahey B."/>
            <person name="Gauthier M.E."/>
            <person name="Mitros T."/>
            <person name="Richards G.S."/>
            <person name="Conaco C."/>
            <person name="Dacre M."/>
            <person name="Hellsten U."/>
            <person name="Larroux C."/>
            <person name="Putnam N.H."/>
            <person name="Stanke M."/>
            <person name="Adamska M."/>
            <person name="Darling A."/>
            <person name="Degnan S.M."/>
            <person name="Oakley T.H."/>
            <person name="Plachetzki D.C."/>
            <person name="Zhai Y."/>
            <person name="Adamski M."/>
            <person name="Calcino A."/>
            <person name="Cummins S.F."/>
            <person name="Goodstein D.M."/>
            <person name="Harris C."/>
            <person name="Jackson D.J."/>
            <person name="Leys S.P."/>
            <person name="Shu S."/>
            <person name="Woodcroft B.J."/>
            <person name="Vervoort M."/>
            <person name="Kosik K.S."/>
            <person name="Manning G."/>
            <person name="Degnan B.M."/>
            <person name="Rokhsar D.S."/>
        </authorList>
    </citation>
    <scope>NUCLEOTIDE SEQUENCE [LARGE SCALE GENOMIC DNA]</scope>
</reference>
<dbReference type="EnsemblMetazoa" id="XM_011406076.1">
    <property type="protein sequence ID" value="XP_011404378.1"/>
    <property type="gene ID" value="LOC100632960"/>
</dbReference>
<dbReference type="KEGG" id="aqu:100632960"/>
<dbReference type="GeneID" id="100632960"/>
<sequence length="692" mass="77756">MSSARNTNPFGWLSSHTNPVCDDVTKVEARKQILRKEGRCLKRNHMSREYRSSISCSQCNGKHHTTICDRATQDNKTPTQTQGKSQSLVQMHEDQVRARIILDGGSQRSYVNNQLRSSLNLKKVHTNTVPIKTFGSSGESTQVCAVVELKIGTKQGEPVVITAISVPLICEPICGQPIEYAQKVFGYLSKLELADTPEDTGSSTVDMLIGSDYYWRFVTERVCCGTNGPVAIHTKLGWVHSGPITVSSQGRTSVNLVASTHVLRVDRESPPSHQLEAQLNKIWDLESLETHPDLPDNYDLSCKRLHGLLERLRKNPELLTEYNKVIQEQLSHGIVELASELPVGGKIHYLPHHAVIRRDKETTKVCVAYDASAQSRNKPSLNHCLYKGPPFGQAIFDILRFRVHQTAIAGDIKKAFLMVSIAKKDREALRFLWVDDPMKGEPNIIPLRFTRVVLEVSSSLFLLNATIVHHLDQYVEEDSEFVAKIKRAIYVDDVRFGSREDDSTFELYEKSKRILAKGGISLRKFITNLKSLHQRIQDKEFLTTCTPGKLDHHVQVSSDDQSYSKTVLGANFNSTSGGQKIIGVYWKYDQDQLEIDLSTIAQSVSSAAPTKRDVEMCKLKLEWDEPLTGELLQLWNTLIEDLKSPTPITLSRCYFIHHCSPGMVLRLCRFGDASTKAYAAVFYLEIDCDGVS</sequence>
<dbReference type="AlphaFoldDB" id="A0AAN0ILZ6"/>
<evidence type="ECO:0000259" key="1">
    <source>
        <dbReference type="Pfam" id="PF05585"/>
    </source>
</evidence>
<feature type="domain" description="DUF1758" evidence="1">
    <location>
        <begin position="95"/>
        <end position="241"/>
    </location>
</feature>
<dbReference type="InterPro" id="IPR008042">
    <property type="entry name" value="Retrotrans_Pao"/>
</dbReference>
<dbReference type="InterPro" id="IPR043502">
    <property type="entry name" value="DNA/RNA_pol_sf"/>
</dbReference>
<evidence type="ECO:0000313" key="2">
    <source>
        <dbReference type="EnsemblMetazoa" id="XP_011404378.1"/>
    </source>
</evidence>
<dbReference type="Pfam" id="PF05585">
    <property type="entry name" value="DUF1758"/>
    <property type="match status" value="1"/>
</dbReference>
<keyword evidence="3" id="KW-1185">Reference proteome</keyword>
<dbReference type="SUPFAM" id="SSF56672">
    <property type="entry name" value="DNA/RNA polymerases"/>
    <property type="match status" value="1"/>
</dbReference>
<dbReference type="PANTHER" id="PTHR47331">
    <property type="entry name" value="PHD-TYPE DOMAIN-CONTAINING PROTEIN"/>
    <property type="match status" value="1"/>
</dbReference>
<dbReference type="Proteomes" id="UP000007879">
    <property type="component" value="Unassembled WGS sequence"/>
</dbReference>
<dbReference type="PANTHER" id="PTHR47331:SF1">
    <property type="entry name" value="GAG-LIKE PROTEIN"/>
    <property type="match status" value="1"/>
</dbReference>
<protein>
    <recommendedName>
        <fullName evidence="1">DUF1758 domain-containing protein</fullName>
    </recommendedName>
</protein>
<dbReference type="Pfam" id="PF05380">
    <property type="entry name" value="Peptidase_A17"/>
    <property type="match status" value="1"/>
</dbReference>
<dbReference type="RefSeq" id="XP_011404378.1">
    <property type="nucleotide sequence ID" value="XM_011406076.1"/>
</dbReference>
<accession>A0AAN0ILZ6</accession>
<dbReference type="InterPro" id="IPR008737">
    <property type="entry name" value="DUF1758"/>
</dbReference>
<evidence type="ECO:0000313" key="3">
    <source>
        <dbReference type="Proteomes" id="UP000007879"/>
    </source>
</evidence>
<proteinExistence type="predicted"/>
<reference evidence="2" key="2">
    <citation type="submission" date="2024-06" db="UniProtKB">
        <authorList>
            <consortium name="EnsemblMetazoa"/>
        </authorList>
    </citation>
    <scope>IDENTIFICATION</scope>
</reference>